<evidence type="ECO:0000313" key="1">
    <source>
        <dbReference type="EMBL" id="MDL5159460.1"/>
    </source>
</evidence>
<evidence type="ECO:0000313" key="2">
    <source>
        <dbReference type="Proteomes" id="UP001231924"/>
    </source>
</evidence>
<organism evidence="1 2">
    <name type="scientific">Actinomycetospora termitidis</name>
    <dbReference type="NCBI Taxonomy" id="3053470"/>
    <lineage>
        <taxon>Bacteria</taxon>
        <taxon>Bacillati</taxon>
        <taxon>Actinomycetota</taxon>
        <taxon>Actinomycetes</taxon>
        <taxon>Pseudonocardiales</taxon>
        <taxon>Pseudonocardiaceae</taxon>
        <taxon>Actinomycetospora</taxon>
    </lineage>
</organism>
<dbReference type="RefSeq" id="WP_286056055.1">
    <property type="nucleotide sequence ID" value="NZ_JASVWF010000007.1"/>
</dbReference>
<comment type="caution">
    <text evidence="1">The sequence shown here is derived from an EMBL/GenBank/DDBJ whole genome shotgun (WGS) entry which is preliminary data.</text>
</comment>
<name>A0ABT7MFK8_9PSEU</name>
<sequence length="158" mass="17424">MTGVEQWLAREVVGAVHLLSIAHGDPEQARSALTASAAGSLQANGVRWCIDAGKVEYRHPGHGQGLVPVKALVKLAAQARTDDGSARLQSAYRAYVETSVEGRRYPLWPKPTAERIAEHEEWFGRYCAASSALEAARRGWWPPLVERYVQIDLFEETA</sequence>
<gene>
    <name evidence="1" type="ORF">QRT03_26065</name>
</gene>
<protein>
    <submittedName>
        <fullName evidence="1">Uncharacterized protein</fullName>
    </submittedName>
</protein>
<proteinExistence type="predicted"/>
<dbReference type="Proteomes" id="UP001231924">
    <property type="component" value="Unassembled WGS sequence"/>
</dbReference>
<keyword evidence="2" id="KW-1185">Reference proteome</keyword>
<dbReference type="EMBL" id="JASVWF010000007">
    <property type="protein sequence ID" value="MDL5159460.1"/>
    <property type="molecule type" value="Genomic_DNA"/>
</dbReference>
<reference evidence="1 2" key="1">
    <citation type="submission" date="2023-06" db="EMBL/GenBank/DDBJ databases">
        <title>Actinomycetospora Odt1-22.</title>
        <authorList>
            <person name="Supong K."/>
        </authorList>
    </citation>
    <scope>NUCLEOTIDE SEQUENCE [LARGE SCALE GENOMIC DNA]</scope>
    <source>
        <strain evidence="1 2">Odt1-22</strain>
    </source>
</reference>
<accession>A0ABT7MFK8</accession>